<comment type="pathway">
    <text evidence="1 10">Nucleoside biosynthesis; alpha-ribazole biosynthesis; alpha-ribazole from 5,6-dimethylbenzimidazole: step 1/2.</text>
</comment>
<evidence type="ECO:0000256" key="9">
    <source>
        <dbReference type="ARBA" id="ARBA00047340"/>
    </source>
</evidence>
<dbReference type="PANTHER" id="PTHR43463:SF1">
    <property type="entry name" value="NICOTINATE-NUCLEOTIDE--DIMETHYLBENZIMIDAZOLE PHOSPHORIBOSYLTRANSFERASE"/>
    <property type="match status" value="1"/>
</dbReference>
<evidence type="ECO:0000256" key="6">
    <source>
        <dbReference type="ARBA" id="ARBA00022676"/>
    </source>
</evidence>
<evidence type="ECO:0000313" key="12">
    <source>
        <dbReference type="Proteomes" id="UP001155059"/>
    </source>
</evidence>
<evidence type="ECO:0000256" key="4">
    <source>
        <dbReference type="ARBA" id="ARBA00015486"/>
    </source>
</evidence>
<dbReference type="Pfam" id="PF02277">
    <property type="entry name" value="DBI_PRT"/>
    <property type="match status" value="1"/>
</dbReference>
<proteinExistence type="inferred from homology"/>
<evidence type="ECO:0000256" key="2">
    <source>
        <dbReference type="ARBA" id="ARBA00007110"/>
    </source>
</evidence>
<dbReference type="GO" id="GO:0008939">
    <property type="term" value="F:nicotinate-nucleotide-dimethylbenzimidazole phosphoribosyltransferase activity"/>
    <property type="evidence" value="ECO:0007669"/>
    <property type="project" value="UniProtKB-UniRule"/>
</dbReference>
<comment type="similarity">
    <text evidence="2 10">Belongs to the CobT family.</text>
</comment>
<dbReference type="CDD" id="cd02439">
    <property type="entry name" value="DMB-PRT_CobT"/>
    <property type="match status" value="1"/>
</dbReference>
<dbReference type="Gene3D" id="1.10.1610.10">
    <property type="match status" value="1"/>
</dbReference>
<feature type="active site" description="Proton acceptor" evidence="10">
    <location>
        <position position="317"/>
    </location>
</feature>
<dbReference type="RefSeq" id="WP_268264755.1">
    <property type="nucleotide sequence ID" value="NZ_JALQCW010000013.1"/>
</dbReference>
<dbReference type="InterPro" id="IPR017846">
    <property type="entry name" value="Nict_dMeBzImd_PRibTrfase_bact"/>
</dbReference>
<dbReference type="EMBL" id="JALQCW010000013">
    <property type="protein sequence ID" value="MCK9797519.1"/>
    <property type="molecule type" value="Genomic_DNA"/>
</dbReference>
<reference evidence="11 12" key="1">
    <citation type="journal article" date="2022" name="Int. J. Syst. Evol. Microbiol.">
        <title>Pseudomonas aegrilactucae sp. nov. and Pseudomonas morbosilactucae sp. nov., pathogens causing bacterial rot of lettuce in Japan.</title>
        <authorList>
            <person name="Sawada H."/>
            <person name="Fujikawa T."/>
            <person name="Satou M."/>
        </authorList>
    </citation>
    <scope>NUCLEOTIDE SEQUENCE [LARGE SCALE GENOMIC DNA]</scope>
    <source>
        <strain evidence="11 12">MAFF 302030</strain>
    </source>
</reference>
<dbReference type="NCBIfam" id="TIGR03160">
    <property type="entry name" value="cobT_DBIPRT"/>
    <property type="match status" value="1"/>
</dbReference>
<evidence type="ECO:0000256" key="1">
    <source>
        <dbReference type="ARBA" id="ARBA00005049"/>
    </source>
</evidence>
<comment type="catalytic activity">
    <reaction evidence="9 10">
        <text>5,6-dimethylbenzimidazole + nicotinate beta-D-ribonucleotide = alpha-ribazole 5'-phosphate + nicotinate + H(+)</text>
        <dbReference type="Rhea" id="RHEA:11196"/>
        <dbReference type="ChEBI" id="CHEBI:15378"/>
        <dbReference type="ChEBI" id="CHEBI:15890"/>
        <dbReference type="ChEBI" id="CHEBI:32544"/>
        <dbReference type="ChEBI" id="CHEBI:57502"/>
        <dbReference type="ChEBI" id="CHEBI:57918"/>
        <dbReference type="EC" id="2.4.2.21"/>
    </reaction>
</comment>
<evidence type="ECO:0000313" key="11">
    <source>
        <dbReference type="EMBL" id="MCK9797519.1"/>
    </source>
</evidence>
<dbReference type="InterPro" id="IPR003200">
    <property type="entry name" value="Nict_dMeBzImd_PRibTrfase"/>
</dbReference>
<dbReference type="Gene3D" id="3.40.50.10210">
    <property type="match status" value="1"/>
</dbReference>
<dbReference type="InterPro" id="IPR036087">
    <property type="entry name" value="Nict_dMeBzImd_PRibTrfase_sf"/>
</dbReference>
<protein>
    <recommendedName>
        <fullName evidence="4 10">Nicotinate-nucleotide--dimethylbenzimidazole phosphoribosyltransferase</fullName>
        <shortName evidence="10">NN:DBI PRT</shortName>
        <ecNumber evidence="3 10">2.4.2.21</ecNumber>
    </recommendedName>
    <alternativeName>
        <fullName evidence="8 10">N(1)-alpha-phosphoribosyltransferase</fullName>
    </alternativeName>
</protein>
<gene>
    <name evidence="10 11" type="primary">cobT</name>
    <name evidence="11" type="ORF">M1B34_07170</name>
</gene>
<comment type="caution">
    <text evidence="11">The sequence shown here is derived from an EMBL/GenBank/DDBJ whole genome shotgun (WGS) entry which is preliminary data.</text>
</comment>
<organism evidence="11 12">
    <name type="scientific">Pseudomonas morbosilactucae</name>
    <dbReference type="NCBI Taxonomy" id="2938197"/>
    <lineage>
        <taxon>Bacteria</taxon>
        <taxon>Pseudomonadati</taxon>
        <taxon>Pseudomonadota</taxon>
        <taxon>Gammaproteobacteria</taxon>
        <taxon>Pseudomonadales</taxon>
        <taxon>Pseudomonadaceae</taxon>
        <taxon>Pseudomonas</taxon>
    </lineage>
</organism>
<keyword evidence="7 10" id="KW-0808">Transferase</keyword>
<reference evidence="11 12" key="2">
    <citation type="journal article" date="2023" name="Plant Pathol.">
        <title>Dismantling and reorganizing Pseudomonas marginalis sensu#lato.</title>
        <authorList>
            <person name="Sawada H."/>
            <person name="Fujikawa T."/>
            <person name="Satou M."/>
        </authorList>
    </citation>
    <scope>NUCLEOTIDE SEQUENCE [LARGE SCALE GENOMIC DNA]</scope>
    <source>
        <strain evidence="11 12">MAFF 302030</strain>
    </source>
</reference>
<evidence type="ECO:0000256" key="3">
    <source>
        <dbReference type="ARBA" id="ARBA00011991"/>
    </source>
</evidence>
<dbReference type="EC" id="2.4.2.21" evidence="3 10"/>
<dbReference type="GO" id="GO:0009236">
    <property type="term" value="P:cobalamin biosynthetic process"/>
    <property type="evidence" value="ECO:0007669"/>
    <property type="project" value="UniProtKB-UniRule"/>
</dbReference>
<evidence type="ECO:0000256" key="10">
    <source>
        <dbReference type="HAMAP-Rule" id="MF_00230"/>
    </source>
</evidence>
<sequence>MNHSWWLEPCKAVDIQVLEQAEARQQQLTKPAGSLGQLEHLAVQLAGLQGRLKPSLEQLWIAIFAGDHGVVAEGVSAYPQAVTGQMLLNFVSGGAAISVLARQLGAQLEVVDLGTVTPDLKLPGVRHLNLGAGTANFTQGPAMTQAQGELALQAGRDSARRAQAAGAQLFIGGEMGIGNTTAASAIACALLDIPVAQLAGPGTGLNAAGVNHKAQVIERALAVHAAQRGDVLQTLFNLGGFEVAALVGAYLACAQEGIAVLVDGFICSVAALVAVRLNPACRPWLLFGHRGAEPGHRHVLQTLEAQPLLDLGLRLGEGSGAALAVPLLRLACDLHGQMATFAEAAVADRPA</sequence>
<evidence type="ECO:0000256" key="7">
    <source>
        <dbReference type="ARBA" id="ARBA00022679"/>
    </source>
</evidence>
<evidence type="ECO:0000256" key="5">
    <source>
        <dbReference type="ARBA" id="ARBA00022573"/>
    </source>
</evidence>
<dbReference type="PANTHER" id="PTHR43463">
    <property type="entry name" value="NICOTINATE-NUCLEOTIDE--DIMETHYLBENZIMIDAZOLE PHOSPHORIBOSYLTRANSFERASE"/>
    <property type="match status" value="1"/>
</dbReference>
<evidence type="ECO:0000256" key="8">
    <source>
        <dbReference type="ARBA" id="ARBA00030686"/>
    </source>
</evidence>
<dbReference type="InterPro" id="IPR023195">
    <property type="entry name" value="Nict_dMeBzImd_PRibTrfase_N"/>
</dbReference>
<dbReference type="HAMAP" id="MF_00230">
    <property type="entry name" value="CobT"/>
    <property type="match status" value="1"/>
</dbReference>
<dbReference type="AlphaFoldDB" id="A0A9X1YTT5"/>
<dbReference type="SUPFAM" id="SSF52733">
    <property type="entry name" value="Nicotinate mononucleotide:5,6-dimethylbenzimidazole phosphoribosyltransferase (CobT)"/>
    <property type="match status" value="1"/>
</dbReference>
<comment type="function">
    <text evidence="10">Catalyzes the synthesis of alpha-ribazole-5'-phosphate from nicotinate mononucleotide (NAMN) and 5,6-dimethylbenzimidazole (DMB).</text>
</comment>
<dbReference type="FunFam" id="3.40.50.10210:FF:000001">
    <property type="entry name" value="Nicotinate-nucleotide--dimethylbenzimidazole phosphoribosyltransferase"/>
    <property type="match status" value="1"/>
</dbReference>
<keyword evidence="5 10" id="KW-0169">Cobalamin biosynthesis</keyword>
<dbReference type="NCBIfam" id="NF000996">
    <property type="entry name" value="PRK00105.1"/>
    <property type="match status" value="1"/>
</dbReference>
<dbReference type="Proteomes" id="UP001155059">
    <property type="component" value="Unassembled WGS sequence"/>
</dbReference>
<name>A0A9X1YTT5_9PSED</name>
<accession>A0A9X1YTT5</accession>
<keyword evidence="6 10" id="KW-0328">Glycosyltransferase</keyword>